<dbReference type="InterPro" id="IPR018673">
    <property type="entry name" value="DUF2141"/>
</dbReference>
<dbReference type="EMBL" id="FRAA01000001">
    <property type="protein sequence ID" value="SHJ63319.1"/>
    <property type="molecule type" value="Genomic_DNA"/>
</dbReference>
<gene>
    <name evidence="2" type="ORF">SAMN04488028_101733</name>
</gene>
<dbReference type="Proteomes" id="UP000184474">
    <property type="component" value="Unassembled WGS sequence"/>
</dbReference>
<sequence length="138" mass="15023">MKKLFLIAMCLLTWTAQAGGNKHQVTVVVKNIKANTGEIRASLYVSESSFLKEGVYVSQKVTGNDELTLVFDPVEAGVYAVSIYHDENANGELDTWVFGIPAEPYGFSNDAKGSYGPPSFADAQFEVATDQNITITLH</sequence>
<feature type="signal peptide" evidence="1">
    <location>
        <begin position="1"/>
        <end position="18"/>
    </location>
</feature>
<keyword evidence="3" id="KW-1185">Reference proteome</keyword>
<organism evidence="2 3">
    <name type="scientific">Reichenbachiella agariperforans</name>
    <dbReference type="NCBI Taxonomy" id="156994"/>
    <lineage>
        <taxon>Bacteria</taxon>
        <taxon>Pseudomonadati</taxon>
        <taxon>Bacteroidota</taxon>
        <taxon>Cytophagia</taxon>
        <taxon>Cytophagales</taxon>
        <taxon>Reichenbachiellaceae</taxon>
        <taxon>Reichenbachiella</taxon>
    </lineage>
</organism>
<name>A0A1M6KWP9_REIAG</name>
<keyword evidence="1" id="KW-0732">Signal</keyword>
<dbReference type="RefSeq" id="WP_073119480.1">
    <property type="nucleotide sequence ID" value="NZ_FRAA01000001.1"/>
</dbReference>
<proteinExistence type="predicted"/>
<evidence type="ECO:0000313" key="2">
    <source>
        <dbReference type="EMBL" id="SHJ63319.1"/>
    </source>
</evidence>
<reference evidence="3" key="1">
    <citation type="submission" date="2016-11" db="EMBL/GenBank/DDBJ databases">
        <authorList>
            <person name="Varghese N."/>
            <person name="Submissions S."/>
        </authorList>
    </citation>
    <scope>NUCLEOTIDE SEQUENCE [LARGE SCALE GENOMIC DNA]</scope>
    <source>
        <strain evidence="3">DSM 26134</strain>
    </source>
</reference>
<accession>A0A1M6KWP9</accession>
<evidence type="ECO:0000256" key="1">
    <source>
        <dbReference type="SAM" id="SignalP"/>
    </source>
</evidence>
<dbReference type="STRING" id="156994.SAMN04488028_101733"/>
<feature type="chain" id="PRO_5012048115" evidence="1">
    <location>
        <begin position="19"/>
        <end position="138"/>
    </location>
</feature>
<evidence type="ECO:0000313" key="3">
    <source>
        <dbReference type="Proteomes" id="UP000184474"/>
    </source>
</evidence>
<dbReference type="Pfam" id="PF09912">
    <property type="entry name" value="DUF2141"/>
    <property type="match status" value="1"/>
</dbReference>
<dbReference type="AlphaFoldDB" id="A0A1M6KWP9"/>
<protein>
    <submittedName>
        <fullName evidence="2">Uncharacterized conserved protein, DUF2141 family</fullName>
    </submittedName>
</protein>